<dbReference type="SUPFAM" id="SSF54277">
    <property type="entry name" value="CAD &amp; PB1 domains"/>
    <property type="match status" value="1"/>
</dbReference>
<dbReference type="Pfam" id="PF00564">
    <property type="entry name" value="PB1"/>
    <property type="match status" value="1"/>
</dbReference>
<feature type="domain" description="Protein kinase" evidence="12">
    <location>
        <begin position="960"/>
        <end position="1225"/>
    </location>
</feature>
<dbReference type="SMART" id="SM00666">
    <property type="entry name" value="PB1"/>
    <property type="match status" value="1"/>
</dbReference>
<gene>
    <name evidence="13" type="ORF">WN944_026457</name>
</gene>
<keyword evidence="9" id="KW-0927">Auxin signaling pathway</keyword>
<evidence type="ECO:0000256" key="11">
    <source>
        <dbReference type="SAM" id="MobiDB-lite"/>
    </source>
</evidence>
<evidence type="ECO:0000256" key="1">
    <source>
        <dbReference type="ARBA" id="ARBA00004496"/>
    </source>
</evidence>
<dbReference type="InterPro" id="IPR000270">
    <property type="entry name" value="PB1_dom"/>
</dbReference>
<keyword evidence="5" id="KW-0808">Transferase</keyword>
<dbReference type="Pfam" id="PF07714">
    <property type="entry name" value="PK_Tyr_Ser-Thr"/>
    <property type="match status" value="1"/>
</dbReference>
<dbReference type="EMBL" id="JBCGBO010000024">
    <property type="protein sequence ID" value="KAK9183306.1"/>
    <property type="molecule type" value="Genomic_DNA"/>
</dbReference>
<sequence>MTREDPSTSGQPLCRDRGNVVSSNRVDAERSVNNVCLQTGEEFSSEFLRDRVAVRRITVMNDGKYLQTIQAGVNINQNHQVVCGDLNGIVGLRRMDNEGNVNASDFAGTFGYAVEAKKNNYPDNLSRCQLQYGAVGQNSGIFFYENHCDQVATELSGSPVYVVESPQSYHPCGPGYAESPFTRKMKFLCSFGGRIFPRPSDGKLRYVGGETRIISIRKSLTWEELMRKTSAICNQPHTIKYQLPGEDLDALISVCSDEDLHHMIEEYQEQERIGGSQRLRIFLVSLGEPDSPNSLEGKTTQQTDADNQYVSAVNGMLDASPRKSSSGQTLASHTTQMGRDSPTFAYISEIKDHSLNSSNVGGMFSNNANRLPPICVAGKSLNPSVPVTTFSSQSIDPFNSNAHFYVDWPCDGNGNDNPCVMDKFLCDHSYDVNSLSHYDNLHDHHPLMNYHKHNQNLVETDQTNNCHLHLHNCGLSRDIVHCTPYNQSDKNDRLLVHRERVLSDSRLRVHDNSSTHRLEEGIISQSPRNIGRAKSPSVVSSSSRGFSMHWQDVIDEKHQGTTCKNQPSFKMLESCNDNFKTVQEIKAMNGNLASSDPHWKHHIGNKEVTPNKKAIENKINYQPSSNLPIRDSPNSGSSNFSLQIATAESSAGFIIEHLYGYQLDTTTMPEFQVKNSNATKDEKCALTEISQPVSPGSSVKLSSKDEKSTMTEISQPVTPGSSGKLSVSSQAVANQEWINPSSKLMNPASSREGTINDEYHKYYYGADEVFIRRVSSEGRKPRIALCAQTEPSENSHKDKMLANQECINPSSKLTSAASSREATINDEDPRIYYNYGAEKIVISRSNEGQNPRIAVHAQVVLSENDDEHNVLKSAVIVEDVTDSIPPGIPSSSSVVPFVQDDVSDDCPSPIVTETESAHPDSDHEDVRGDGREVDESISDAAMAEMEAGIYGLQIIKDSDLEELQELGSGTFGTVYRGKWRGTDIAIKRIKKSCFLGRSSEQERLIKEFWREAHIISNLHHPNVVAFYGVVPNGPGGTMATVTEYMVNGSLRHVLARKDRILDRRKKLMLMMDAAFGMEYLHMKNIVHFDLKCDNLLVNLRDPQRPICKVGDFGLSRIKCNTLVSGGVRGTLPWMAPELLNGRNNRVSEKVDVYSFGIAMWEIITGEEPYANMHCGAIIGGILSNTLRPQIPERCDAEWRKLMEECWSFNPAARPSFTEIANRLRVMSTAPQTKRRNHAIR</sequence>
<dbReference type="PANTHER" id="PTHR23257:SF792">
    <property type="entry name" value="PROTEIN KINASE DOMAIN-CONTAINING PROTEIN"/>
    <property type="match status" value="1"/>
</dbReference>
<keyword evidence="6 10" id="KW-0547">Nucleotide-binding</keyword>
<dbReference type="Proteomes" id="UP001428341">
    <property type="component" value="Unassembled WGS sequence"/>
</dbReference>
<dbReference type="SMART" id="SM00220">
    <property type="entry name" value="S_TKc"/>
    <property type="match status" value="1"/>
</dbReference>
<dbReference type="InterPro" id="IPR050167">
    <property type="entry name" value="Ser_Thr_protein_kinase"/>
</dbReference>
<dbReference type="InterPro" id="IPR008271">
    <property type="entry name" value="Ser/Thr_kinase_AS"/>
</dbReference>
<evidence type="ECO:0000256" key="6">
    <source>
        <dbReference type="ARBA" id="ARBA00022741"/>
    </source>
</evidence>
<feature type="binding site" evidence="10">
    <location>
        <position position="991"/>
    </location>
    <ligand>
        <name>ATP</name>
        <dbReference type="ChEBI" id="CHEBI:30616"/>
    </ligand>
</feature>
<dbReference type="InterPro" id="IPR001245">
    <property type="entry name" value="Ser-Thr/Tyr_kinase_cat_dom"/>
</dbReference>
<organism evidence="13 14">
    <name type="scientific">Citrus x changshan-huyou</name>
    <dbReference type="NCBI Taxonomy" id="2935761"/>
    <lineage>
        <taxon>Eukaryota</taxon>
        <taxon>Viridiplantae</taxon>
        <taxon>Streptophyta</taxon>
        <taxon>Embryophyta</taxon>
        <taxon>Tracheophyta</taxon>
        <taxon>Spermatophyta</taxon>
        <taxon>Magnoliopsida</taxon>
        <taxon>eudicotyledons</taxon>
        <taxon>Gunneridae</taxon>
        <taxon>Pentapetalae</taxon>
        <taxon>rosids</taxon>
        <taxon>malvids</taxon>
        <taxon>Sapindales</taxon>
        <taxon>Rutaceae</taxon>
        <taxon>Aurantioideae</taxon>
        <taxon>Citrus</taxon>
    </lineage>
</organism>
<dbReference type="Gene3D" id="3.10.20.90">
    <property type="entry name" value="Phosphatidylinositol 3-kinase Catalytic Subunit, Chain A, domain 1"/>
    <property type="match status" value="1"/>
</dbReference>
<evidence type="ECO:0000256" key="2">
    <source>
        <dbReference type="ARBA" id="ARBA00022490"/>
    </source>
</evidence>
<dbReference type="PRINTS" id="PR00109">
    <property type="entry name" value="TYRKINASE"/>
</dbReference>
<dbReference type="InterPro" id="IPR000719">
    <property type="entry name" value="Prot_kinase_dom"/>
</dbReference>
<keyword evidence="3" id="KW-0723">Serine/threonine-protein kinase</keyword>
<evidence type="ECO:0000256" key="8">
    <source>
        <dbReference type="ARBA" id="ARBA00022840"/>
    </source>
</evidence>
<dbReference type="InterPro" id="IPR011009">
    <property type="entry name" value="Kinase-like_dom_sf"/>
</dbReference>
<keyword evidence="2" id="KW-0963">Cytoplasm</keyword>
<dbReference type="AlphaFoldDB" id="A0AAP0QDA1"/>
<accession>A0AAP0QDA1</accession>
<keyword evidence="8 10" id="KW-0067">ATP-binding</keyword>
<comment type="caution">
    <text evidence="13">The sequence shown here is derived from an EMBL/GenBank/DDBJ whole genome shotgun (WGS) entry which is preliminary data.</text>
</comment>
<dbReference type="Gene3D" id="3.30.200.20">
    <property type="entry name" value="Phosphorylase Kinase, domain 1"/>
    <property type="match status" value="1"/>
</dbReference>
<dbReference type="FunFam" id="3.10.20.90:FF:000058">
    <property type="entry name" value="Octicosapeptide/phox/Bem1p domain kinase superfamily protein"/>
    <property type="match status" value="1"/>
</dbReference>
<feature type="region of interest" description="Disordered" evidence="11">
    <location>
        <begin position="907"/>
        <end position="930"/>
    </location>
</feature>
<dbReference type="GO" id="GO:0005524">
    <property type="term" value="F:ATP binding"/>
    <property type="evidence" value="ECO:0007669"/>
    <property type="project" value="UniProtKB-UniRule"/>
</dbReference>
<evidence type="ECO:0000256" key="3">
    <source>
        <dbReference type="ARBA" id="ARBA00022527"/>
    </source>
</evidence>
<evidence type="ECO:0000256" key="9">
    <source>
        <dbReference type="ARBA" id="ARBA00023294"/>
    </source>
</evidence>
<dbReference type="CDD" id="cd06410">
    <property type="entry name" value="PB1_UP2"/>
    <property type="match status" value="1"/>
</dbReference>
<dbReference type="FunFam" id="1.10.510.10:FF:000142">
    <property type="entry name" value="Octicosapeptide/phox/Bem1p domain kinase superfamily protein"/>
    <property type="match status" value="1"/>
</dbReference>
<dbReference type="GO" id="GO:0005737">
    <property type="term" value="C:cytoplasm"/>
    <property type="evidence" value="ECO:0007669"/>
    <property type="project" value="UniProtKB-SubCell"/>
</dbReference>
<evidence type="ECO:0000313" key="14">
    <source>
        <dbReference type="Proteomes" id="UP001428341"/>
    </source>
</evidence>
<reference evidence="13 14" key="1">
    <citation type="submission" date="2024-05" db="EMBL/GenBank/DDBJ databases">
        <title>Haplotype-resolved chromosome-level genome assembly of Huyou (Citrus changshanensis).</title>
        <authorList>
            <person name="Miao C."/>
            <person name="Chen W."/>
            <person name="Wu Y."/>
            <person name="Wang L."/>
            <person name="Zhao S."/>
            <person name="Grierson D."/>
            <person name="Xu C."/>
            <person name="Chen K."/>
        </authorList>
    </citation>
    <scope>NUCLEOTIDE SEQUENCE [LARGE SCALE GENOMIC DNA]</scope>
    <source>
        <strain evidence="13">01-14</strain>
        <tissue evidence="13">Leaf</tissue>
    </source>
</reference>
<dbReference type="CDD" id="cd13999">
    <property type="entry name" value="STKc_MAP3K-like"/>
    <property type="match status" value="1"/>
</dbReference>
<evidence type="ECO:0000256" key="5">
    <source>
        <dbReference type="ARBA" id="ARBA00022679"/>
    </source>
</evidence>
<keyword evidence="4" id="KW-0597">Phosphoprotein</keyword>
<evidence type="ECO:0000256" key="7">
    <source>
        <dbReference type="ARBA" id="ARBA00022777"/>
    </source>
</evidence>
<dbReference type="FunFam" id="3.30.200.20:FF:000081">
    <property type="entry name" value="Octicosapeptide/phox/Bem1p domain kinase superfamily protein"/>
    <property type="match status" value="1"/>
</dbReference>
<proteinExistence type="predicted"/>
<dbReference type="PROSITE" id="PS00107">
    <property type="entry name" value="PROTEIN_KINASE_ATP"/>
    <property type="match status" value="1"/>
</dbReference>
<dbReference type="Gene3D" id="1.10.510.10">
    <property type="entry name" value="Transferase(Phosphotransferase) domain 1"/>
    <property type="match status" value="1"/>
</dbReference>
<evidence type="ECO:0000259" key="12">
    <source>
        <dbReference type="PROSITE" id="PS50011"/>
    </source>
</evidence>
<dbReference type="PROSITE" id="PS50011">
    <property type="entry name" value="PROTEIN_KINASE_DOM"/>
    <property type="match status" value="1"/>
</dbReference>
<name>A0AAP0QDA1_9ROSI</name>
<protein>
    <recommendedName>
        <fullName evidence="12">Protein kinase domain-containing protein</fullName>
    </recommendedName>
</protein>
<feature type="compositionally biased region" description="Basic and acidic residues" evidence="11">
    <location>
        <begin position="915"/>
        <end position="930"/>
    </location>
</feature>
<dbReference type="GO" id="GO:0004674">
    <property type="term" value="F:protein serine/threonine kinase activity"/>
    <property type="evidence" value="ECO:0007669"/>
    <property type="project" value="UniProtKB-KW"/>
</dbReference>
<dbReference type="PANTHER" id="PTHR23257">
    <property type="entry name" value="SERINE-THREONINE PROTEIN KINASE"/>
    <property type="match status" value="1"/>
</dbReference>
<keyword evidence="14" id="KW-1185">Reference proteome</keyword>
<keyword evidence="7" id="KW-0418">Kinase</keyword>
<dbReference type="GO" id="GO:0010928">
    <property type="term" value="P:regulation of auxin mediated signaling pathway"/>
    <property type="evidence" value="ECO:0007669"/>
    <property type="project" value="UniProtKB-ARBA"/>
</dbReference>
<evidence type="ECO:0000256" key="4">
    <source>
        <dbReference type="ARBA" id="ARBA00022553"/>
    </source>
</evidence>
<dbReference type="GO" id="GO:0009734">
    <property type="term" value="P:auxin-activated signaling pathway"/>
    <property type="evidence" value="ECO:0007669"/>
    <property type="project" value="UniProtKB-KW"/>
</dbReference>
<evidence type="ECO:0000256" key="10">
    <source>
        <dbReference type="PROSITE-ProRule" id="PRU10141"/>
    </source>
</evidence>
<comment type="subcellular location">
    <subcellularLocation>
        <location evidence="1">Cytoplasm</location>
    </subcellularLocation>
</comment>
<dbReference type="InterPro" id="IPR017441">
    <property type="entry name" value="Protein_kinase_ATP_BS"/>
</dbReference>
<dbReference type="PROSITE" id="PS00108">
    <property type="entry name" value="PROTEIN_KINASE_ST"/>
    <property type="match status" value="1"/>
</dbReference>
<evidence type="ECO:0000313" key="13">
    <source>
        <dbReference type="EMBL" id="KAK9183306.1"/>
    </source>
</evidence>
<dbReference type="SUPFAM" id="SSF56112">
    <property type="entry name" value="Protein kinase-like (PK-like)"/>
    <property type="match status" value="1"/>
</dbReference>